<dbReference type="InterPro" id="IPR000891">
    <property type="entry name" value="PYR_CT"/>
</dbReference>
<feature type="domain" description="Lipoyl-binding" evidence="2">
    <location>
        <begin position="524"/>
        <end position="600"/>
    </location>
</feature>
<dbReference type="Gene3D" id="3.20.20.70">
    <property type="entry name" value="Aldolase class I"/>
    <property type="match status" value="1"/>
</dbReference>
<protein>
    <submittedName>
        <fullName evidence="4">Methylmalonyl-CoA carboxyltransferase 5S subunit</fullName>
        <ecNumber evidence="4">2.1.3.1</ecNumber>
    </submittedName>
</protein>
<dbReference type="CDD" id="cd07937">
    <property type="entry name" value="DRE_TIM_PC_TC_5S"/>
    <property type="match status" value="1"/>
</dbReference>
<dbReference type="PANTHER" id="PTHR43778">
    <property type="entry name" value="PYRUVATE CARBOXYLASE"/>
    <property type="match status" value="1"/>
</dbReference>
<name>A0A5C6D0D3_9BACT</name>
<dbReference type="GO" id="GO:0006094">
    <property type="term" value="P:gluconeogenesis"/>
    <property type="evidence" value="ECO:0007669"/>
    <property type="project" value="TreeGrafter"/>
</dbReference>
<organism evidence="4 5">
    <name type="scientific">Novipirellula artificiosorum</name>
    <dbReference type="NCBI Taxonomy" id="2528016"/>
    <lineage>
        <taxon>Bacteria</taxon>
        <taxon>Pseudomonadati</taxon>
        <taxon>Planctomycetota</taxon>
        <taxon>Planctomycetia</taxon>
        <taxon>Pirellulales</taxon>
        <taxon>Pirellulaceae</taxon>
        <taxon>Novipirellula</taxon>
    </lineage>
</organism>
<dbReference type="PROSITE" id="PS00188">
    <property type="entry name" value="BIOTIN"/>
    <property type="match status" value="1"/>
</dbReference>
<dbReference type="SUPFAM" id="SSF89000">
    <property type="entry name" value="post-HMGL domain-like"/>
    <property type="match status" value="1"/>
</dbReference>
<gene>
    <name evidence="4" type="ORF">Poly41_66780</name>
</gene>
<comment type="caution">
    <text evidence="4">The sequence shown here is derived from an EMBL/GenBank/DDBJ whole genome shotgun (WGS) entry which is preliminary data.</text>
</comment>
<evidence type="ECO:0000256" key="1">
    <source>
        <dbReference type="ARBA" id="ARBA00023267"/>
    </source>
</evidence>
<dbReference type="SUPFAM" id="SSF51569">
    <property type="entry name" value="Aldolase"/>
    <property type="match status" value="1"/>
</dbReference>
<sequence length="600" mass="64665">MPDKVIQVTDVILRDAHQSLMATRMAMEDMIPALDDLDRAGYWSLECWGGATFDSCIRFLNEDPWERLRTFKKHLKHTKTQMLLRGQNLLGYRHYADDTVDRFVDKAAENGMDVFRVFDALNDPRNLQQAMKAVRRTGKHAQGCISYTVSPVHTNAKYAELSMQLQEMGANSICIKDMAALIKPQAAYDLVKAIKQACGEEMAVHLHVHATTGVTMVSLMKAVEAGCDQVDTSLSAMSLGTGHNPTESFVEMLEGTGYTTNIDLAAVARANKHFEKVKGRYAEFYTKFTGVKTDIFQSQIPGGMLSNMESQLKAQGAGDRLDEVLEEVPRVKKDAGYPPLVTPSSQIVGTQAVFNVLMGKYKKLTAEFADLMLGYYGKTSGEYNPDVVAIAQAQTGKNAITCRPADLLDNEWDKLKSEAEALQGFNGSDEDVLTNALFPQVAPKFFKSRAQGPLNIGKDPQTAASPAAEKMAPIPNVTHGPRCYTVNVDGNAFEVTVTEGGAVSKAVPVAPTAANTQPGSAPAAVASGASGEAIKATLAGNVIKLIKGVGDSVAADETVMMLEAMKMETELVAPKSGTIVAIHVKQGDAIAVGDTLYTLG</sequence>
<dbReference type="GO" id="GO:0004736">
    <property type="term" value="F:pyruvate carboxylase activity"/>
    <property type="evidence" value="ECO:0007669"/>
    <property type="project" value="UniProtKB-ARBA"/>
</dbReference>
<evidence type="ECO:0000313" key="4">
    <source>
        <dbReference type="EMBL" id="TWU30583.1"/>
    </source>
</evidence>
<dbReference type="EMBL" id="SJPV01000022">
    <property type="protein sequence ID" value="TWU30583.1"/>
    <property type="molecule type" value="Genomic_DNA"/>
</dbReference>
<dbReference type="InterPro" id="IPR011053">
    <property type="entry name" value="Single_hybrid_motif"/>
</dbReference>
<dbReference type="PROSITE" id="PS50991">
    <property type="entry name" value="PYR_CT"/>
    <property type="match status" value="1"/>
</dbReference>
<dbReference type="GO" id="GO:0008948">
    <property type="term" value="F:oxaloacetate decarboxylase activity"/>
    <property type="evidence" value="ECO:0007669"/>
    <property type="project" value="InterPro"/>
</dbReference>
<dbReference type="GO" id="GO:0005737">
    <property type="term" value="C:cytoplasm"/>
    <property type="evidence" value="ECO:0007669"/>
    <property type="project" value="TreeGrafter"/>
</dbReference>
<dbReference type="GO" id="GO:0006814">
    <property type="term" value="P:sodium ion transport"/>
    <property type="evidence" value="ECO:0007669"/>
    <property type="project" value="InterPro"/>
</dbReference>
<dbReference type="NCBIfam" id="TIGR01108">
    <property type="entry name" value="oadA"/>
    <property type="match status" value="1"/>
</dbReference>
<dbReference type="Pfam" id="PF02436">
    <property type="entry name" value="PYC_OADA"/>
    <property type="match status" value="1"/>
</dbReference>
<feature type="domain" description="Pyruvate carboxyltransferase" evidence="3">
    <location>
        <begin position="6"/>
        <end position="268"/>
    </location>
</feature>
<evidence type="ECO:0000259" key="3">
    <source>
        <dbReference type="PROSITE" id="PS50991"/>
    </source>
</evidence>
<dbReference type="InterPro" id="IPR001882">
    <property type="entry name" value="Biotin_BS"/>
</dbReference>
<keyword evidence="1" id="KW-0092">Biotin</keyword>
<proteinExistence type="predicted"/>
<dbReference type="InterPro" id="IPR013785">
    <property type="entry name" value="Aldolase_TIM"/>
</dbReference>
<dbReference type="Pfam" id="PF00364">
    <property type="entry name" value="Biotin_lipoyl"/>
    <property type="match status" value="1"/>
</dbReference>
<dbReference type="NCBIfam" id="NF006761">
    <property type="entry name" value="PRK09282.1"/>
    <property type="match status" value="1"/>
</dbReference>
<dbReference type="InterPro" id="IPR003379">
    <property type="entry name" value="Carboxylase_cons_dom"/>
</dbReference>
<dbReference type="CDD" id="cd06850">
    <property type="entry name" value="biotinyl_domain"/>
    <property type="match status" value="1"/>
</dbReference>
<dbReference type="EC" id="2.1.3.1" evidence="4"/>
<dbReference type="SUPFAM" id="SSF51230">
    <property type="entry name" value="Single hybrid motif"/>
    <property type="match status" value="1"/>
</dbReference>
<dbReference type="InterPro" id="IPR055268">
    <property type="entry name" value="PCB-like"/>
</dbReference>
<dbReference type="PROSITE" id="PS50968">
    <property type="entry name" value="BIOTINYL_LIPOYL"/>
    <property type="match status" value="1"/>
</dbReference>
<dbReference type="InterPro" id="IPR000089">
    <property type="entry name" value="Biotin_lipoyl"/>
</dbReference>
<dbReference type="Gene3D" id="2.40.50.100">
    <property type="match status" value="1"/>
</dbReference>
<dbReference type="NCBIfam" id="NF008984">
    <property type="entry name" value="PRK12330.1"/>
    <property type="match status" value="1"/>
</dbReference>
<dbReference type="OrthoDB" id="9807469at2"/>
<dbReference type="Pfam" id="PF00682">
    <property type="entry name" value="HMGL-like"/>
    <property type="match status" value="1"/>
</dbReference>
<dbReference type="GO" id="GO:0047154">
    <property type="term" value="F:methylmalonyl-CoA carboxytransferase activity"/>
    <property type="evidence" value="ECO:0007669"/>
    <property type="project" value="UniProtKB-EC"/>
</dbReference>
<keyword evidence="5" id="KW-1185">Reference proteome</keyword>
<keyword evidence="4" id="KW-0808">Transferase</keyword>
<dbReference type="RefSeq" id="WP_146531347.1">
    <property type="nucleotide sequence ID" value="NZ_SJPV01000022.1"/>
</dbReference>
<dbReference type="PANTHER" id="PTHR43778:SF2">
    <property type="entry name" value="PYRUVATE CARBOXYLASE, MITOCHONDRIAL"/>
    <property type="match status" value="1"/>
</dbReference>
<accession>A0A5C6D0D3</accession>
<dbReference type="InterPro" id="IPR005776">
    <property type="entry name" value="OadA"/>
</dbReference>
<dbReference type="Proteomes" id="UP000319143">
    <property type="component" value="Unassembled WGS sequence"/>
</dbReference>
<dbReference type="AlphaFoldDB" id="A0A5C6D0D3"/>
<evidence type="ECO:0000259" key="2">
    <source>
        <dbReference type="PROSITE" id="PS50968"/>
    </source>
</evidence>
<reference evidence="4 5" key="1">
    <citation type="submission" date="2019-02" db="EMBL/GenBank/DDBJ databases">
        <title>Deep-cultivation of Planctomycetes and their phenomic and genomic characterization uncovers novel biology.</title>
        <authorList>
            <person name="Wiegand S."/>
            <person name="Jogler M."/>
            <person name="Boedeker C."/>
            <person name="Pinto D."/>
            <person name="Vollmers J."/>
            <person name="Rivas-Marin E."/>
            <person name="Kohn T."/>
            <person name="Peeters S.H."/>
            <person name="Heuer A."/>
            <person name="Rast P."/>
            <person name="Oberbeckmann S."/>
            <person name="Bunk B."/>
            <person name="Jeske O."/>
            <person name="Meyerdierks A."/>
            <person name="Storesund J.E."/>
            <person name="Kallscheuer N."/>
            <person name="Luecker S."/>
            <person name="Lage O.M."/>
            <person name="Pohl T."/>
            <person name="Merkel B.J."/>
            <person name="Hornburger P."/>
            <person name="Mueller R.-W."/>
            <person name="Bruemmer F."/>
            <person name="Labrenz M."/>
            <person name="Spormann A.M."/>
            <person name="Op Den Camp H."/>
            <person name="Overmann J."/>
            <person name="Amann R."/>
            <person name="Jetten M.S.M."/>
            <person name="Mascher T."/>
            <person name="Medema M.H."/>
            <person name="Devos D.P."/>
            <person name="Kaster A.-K."/>
            <person name="Ovreas L."/>
            <person name="Rohde M."/>
            <person name="Galperin M.Y."/>
            <person name="Jogler C."/>
        </authorList>
    </citation>
    <scope>NUCLEOTIDE SEQUENCE [LARGE SCALE GENOMIC DNA]</scope>
    <source>
        <strain evidence="4 5">Poly41</strain>
    </source>
</reference>
<evidence type="ECO:0000313" key="5">
    <source>
        <dbReference type="Proteomes" id="UP000319143"/>
    </source>
</evidence>